<reference evidence="3" key="1">
    <citation type="journal article" date="2019" name="Int. J. Syst. Evol. Microbiol.">
        <title>The Global Catalogue of Microorganisms (GCM) 10K type strain sequencing project: providing services to taxonomists for standard genome sequencing and annotation.</title>
        <authorList>
            <consortium name="The Broad Institute Genomics Platform"/>
            <consortium name="The Broad Institute Genome Sequencing Center for Infectious Disease"/>
            <person name="Wu L."/>
            <person name="Ma J."/>
        </authorList>
    </citation>
    <scope>NUCLEOTIDE SEQUENCE [LARGE SCALE GENOMIC DNA]</scope>
    <source>
        <strain evidence="3">JCM 18306</strain>
    </source>
</reference>
<feature type="region of interest" description="Disordered" evidence="1">
    <location>
        <begin position="24"/>
        <end position="79"/>
    </location>
</feature>
<evidence type="ECO:0000313" key="3">
    <source>
        <dbReference type="Proteomes" id="UP001499878"/>
    </source>
</evidence>
<gene>
    <name evidence="2" type="ORF">GCM10023323_23540</name>
</gene>
<dbReference type="EMBL" id="BAABJR010000005">
    <property type="protein sequence ID" value="GAA5207554.1"/>
    <property type="molecule type" value="Genomic_DNA"/>
</dbReference>
<dbReference type="Proteomes" id="UP001499878">
    <property type="component" value="Unassembled WGS sequence"/>
</dbReference>
<proteinExistence type="predicted"/>
<accession>A0ABP9T2R5</accession>
<protein>
    <submittedName>
        <fullName evidence="2">Uncharacterized protein</fullName>
    </submittedName>
</protein>
<keyword evidence="3" id="KW-1185">Reference proteome</keyword>
<name>A0ABP9T2R5_9ACTN</name>
<evidence type="ECO:0000256" key="1">
    <source>
        <dbReference type="SAM" id="MobiDB-lite"/>
    </source>
</evidence>
<evidence type="ECO:0000313" key="2">
    <source>
        <dbReference type="EMBL" id="GAA5207554.1"/>
    </source>
</evidence>
<sequence>MGKLLHWQKAAGVEARAAFMPFRLDRQLTGGWPRSNAGGTDRTSDSGSARPEISKPGETVQPQDGYPRHWQRVDRVQFP</sequence>
<comment type="caution">
    <text evidence="2">The sequence shown here is derived from an EMBL/GenBank/DDBJ whole genome shotgun (WGS) entry which is preliminary data.</text>
</comment>
<organism evidence="2 3">
    <name type="scientific">Streptomyces thinghirensis</name>
    <dbReference type="NCBI Taxonomy" id="551547"/>
    <lineage>
        <taxon>Bacteria</taxon>
        <taxon>Bacillati</taxon>
        <taxon>Actinomycetota</taxon>
        <taxon>Actinomycetes</taxon>
        <taxon>Kitasatosporales</taxon>
        <taxon>Streptomycetaceae</taxon>
        <taxon>Streptomyces</taxon>
    </lineage>
</organism>